<evidence type="ECO:0000256" key="2">
    <source>
        <dbReference type="ARBA" id="ARBA00023027"/>
    </source>
</evidence>
<keyword evidence="3" id="KW-0732">Signal</keyword>
<gene>
    <name evidence="5" type="ORF">ACAT0790_LOCUS6891</name>
</gene>
<feature type="domain" description="NAD-dependent epimerase/dehydratase" evidence="4">
    <location>
        <begin position="62"/>
        <end position="298"/>
    </location>
</feature>
<comment type="similarity">
    <text evidence="1">Belongs to the NAD(P)-dependent epimerase/dehydratase family.</text>
</comment>
<dbReference type="Pfam" id="PF01370">
    <property type="entry name" value="Epimerase"/>
    <property type="match status" value="1"/>
</dbReference>
<dbReference type="Gene3D" id="3.40.50.720">
    <property type="entry name" value="NAD(P)-binding Rossmann-like Domain"/>
    <property type="match status" value="1"/>
</dbReference>
<organism evidence="5">
    <name type="scientific">Alexandrium catenella</name>
    <name type="common">Red tide dinoflagellate</name>
    <name type="synonym">Gonyaulax catenella</name>
    <dbReference type="NCBI Taxonomy" id="2925"/>
    <lineage>
        <taxon>Eukaryota</taxon>
        <taxon>Sar</taxon>
        <taxon>Alveolata</taxon>
        <taxon>Dinophyceae</taxon>
        <taxon>Gonyaulacales</taxon>
        <taxon>Pyrocystaceae</taxon>
        <taxon>Alexandrium</taxon>
    </lineage>
</organism>
<dbReference type="SUPFAM" id="SSF51735">
    <property type="entry name" value="NAD(P)-binding Rossmann-fold domains"/>
    <property type="match status" value="1"/>
</dbReference>
<evidence type="ECO:0000256" key="3">
    <source>
        <dbReference type="SAM" id="SignalP"/>
    </source>
</evidence>
<dbReference type="EMBL" id="HBGE01011715">
    <property type="protein sequence ID" value="CAD9100006.1"/>
    <property type="molecule type" value="Transcribed_RNA"/>
</dbReference>
<protein>
    <recommendedName>
        <fullName evidence="4">NAD-dependent epimerase/dehydratase domain-containing protein</fullName>
    </recommendedName>
</protein>
<reference evidence="5" key="1">
    <citation type="submission" date="2021-01" db="EMBL/GenBank/DDBJ databases">
        <authorList>
            <person name="Corre E."/>
            <person name="Pelletier E."/>
            <person name="Niang G."/>
            <person name="Scheremetjew M."/>
            <person name="Finn R."/>
            <person name="Kale V."/>
            <person name="Holt S."/>
            <person name="Cochrane G."/>
            <person name="Meng A."/>
            <person name="Brown T."/>
            <person name="Cohen L."/>
        </authorList>
    </citation>
    <scope>NUCLEOTIDE SEQUENCE</scope>
    <source>
        <strain evidence="5">OF101</strain>
    </source>
</reference>
<feature type="chain" id="PRO_5030515869" description="NAD-dependent epimerase/dehydratase domain-containing protein" evidence="3">
    <location>
        <begin position="20"/>
        <end position="414"/>
    </location>
</feature>
<evidence type="ECO:0000313" key="5">
    <source>
        <dbReference type="EMBL" id="CAD9100006.1"/>
    </source>
</evidence>
<dbReference type="InterPro" id="IPR036291">
    <property type="entry name" value="NAD(P)-bd_dom_sf"/>
</dbReference>
<evidence type="ECO:0000259" key="4">
    <source>
        <dbReference type="Pfam" id="PF01370"/>
    </source>
</evidence>
<proteinExistence type="inferred from homology"/>
<accession>A0A7S1PTH0</accession>
<keyword evidence="2" id="KW-0520">NAD</keyword>
<dbReference type="AlphaFoldDB" id="A0A7S1PTH0"/>
<evidence type="ECO:0000256" key="1">
    <source>
        <dbReference type="ARBA" id="ARBA00007637"/>
    </source>
</evidence>
<name>A0A7S1PTH0_ALECA</name>
<dbReference type="PRINTS" id="PR01713">
    <property type="entry name" value="NUCEPIMERASE"/>
</dbReference>
<dbReference type="PANTHER" id="PTHR43574">
    <property type="entry name" value="EPIMERASE-RELATED"/>
    <property type="match status" value="1"/>
</dbReference>
<sequence>MRGHAVWASLAALTCRTFAHGTLLRSAATGGAIGEEKAWVQQLRDARAAASCRPATANGKIVFVTGTGGFVGYHVALALRARGDGVLGLDNFNGHYPSGLKRTRAGTLEQAGVITLEADLNDADALKAATELCNFTHVLHLAAQPGVRYALKDPDAYVKSNVGGFVSVLERVRKLDPMPSVVYASSSSVYGTNTKMPFSEEDAVDSPASLYAATKREDELLAHTYNHLFHIPLTGLRFFTVYGPYGRPDMALFGFANRILKGEPVTVYTGPDGREMERDFTYIDDIVRGCLGALDNVRLSRSALKARNMTVSAADDSPPKLYNLGNEHPATVSKLLDLLEEFMGKRAVREYVPASNTGDVFRTFANVSLARAELGYQPQIPLREGVRRFVGWYQEFYKDGLDAAMLRYSADGAV</sequence>
<feature type="signal peptide" evidence="3">
    <location>
        <begin position="1"/>
        <end position="19"/>
    </location>
</feature>
<dbReference type="InterPro" id="IPR001509">
    <property type="entry name" value="Epimerase_deHydtase"/>
</dbReference>